<dbReference type="GO" id="GO:0051170">
    <property type="term" value="P:import into nucleus"/>
    <property type="evidence" value="ECO:0007669"/>
    <property type="project" value="TreeGrafter"/>
</dbReference>
<dbReference type="AlphaFoldDB" id="A0A0D2FV00"/>
<name>A0A0D2FV00_9EURO</name>
<gene>
    <name evidence="7" type="ORF">Z518_03896</name>
</gene>
<accession>A0A0D2FV00</accession>
<comment type="subcellular location">
    <subcellularLocation>
        <location evidence="1">Mitochondrion outer membrane</location>
        <topology evidence="1">Peripheral membrane protein</topology>
    </subcellularLocation>
</comment>
<dbReference type="VEuPathDB" id="FungiDB:Z518_03896"/>
<keyword evidence="8" id="KW-1185">Reference proteome</keyword>
<protein>
    <recommendedName>
        <fullName evidence="9">NAD(P)-binding domain-containing protein</fullName>
    </recommendedName>
</protein>
<evidence type="ECO:0000256" key="3">
    <source>
        <dbReference type="ARBA" id="ARBA00022787"/>
    </source>
</evidence>
<sequence>MASGPALILGCTGLVGSQILSTLRTGAGTPAPIFSSIEILARRSPPSAPADAPVLVKEFVEKDTSKWASHISSLSPVPSVMFSGLATTRAAAGGFDKQYKLEHDLNVELAKAAKEAGTKTYVLISSGGANPHSVFGYPRMKGEIEEHVKELGFDHTIILRPGLIVGHREESRPLEAVLRTIATGLGKVHSSLKDSFAQDADVIAKAAISAAIKVEKGDVKDKVWILSQKDIIRLGASEWKTSS</sequence>
<evidence type="ECO:0000256" key="4">
    <source>
        <dbReference type="ARBA" id="ARBA00022946"/>
    </source>
</evidence>
<organism evidence="7 8">
    <name type="scientific">Rhinocladiella mackenziei CBS 650.93</name>
    <dbReference type="NCBI Taxonomy" id="1442369"/>
    <lineage>
        <taxon>Eukaryota</taxon>
        <taxon>Fungi</taxon>
        <taxon>Dikarya</taxon>
        <taxon>Ascomycota</taxon>
        <taxon>Pezizomycotina</taxon>
        <taxon>Eurotiomycetes</taxon>
        <taxon>Chaetothyriomycetidae</taxon>
        <taxon>Chaetothyriales</taxon>
        <taxon>Herpotrichiellaceae</taxon>
        <taxon>Rhinocladiella</taxon>
    </lineage>
</organism>
<evidence type="ECO:0000256" key="1">
    <source>
        <dbReference type="ARBA" id="ARBA00004450"/>
    </source>
</evidence>
<evidence type="ECO:0000256" key="2">
    <source>
        <dbReference type="ARBA" id="ARBA00006617"/>
    </source>
</evidence>
<dbReference type="InterPro" id="IPR036291">
    <property type="entry name" value="NAD(P)-bd_dom_sf"/>
</dbReference>
<keyword evidence="4" id="KW-0809">Transit peptide</keyword>
<evidence type="ECO:0000256" key="6">
    <source>
        <dbReference type="ARBA" id="ARBA00023136"/>
    </source>
</evidence>
<dbReference type="Gene3D" id="3.40.50.720">
    <property type="entry name" value="NAD(P)-binding Rossmann-like Domain"/>
    <property type="match status" value="1"/>
</dbReference>
<evidence type="ECO:0000313" key="8">
    <source>
        <dbReference type="Proteomes" id="UP000053617"/>
    </source>
</evidence>
<evidence type="ECO:0000256" key="5">
    <source>
        <dbReference type="ARBA" id="ARBA00023128"/>
    </source>
</evidence>
<dbReference type="PANTHER" id="PTHR14097:SF7">
    <property type="entry name" value="OXIDOREDUCTASE HTATIP2"/>
    <property type="match status" value="1"/>
</dbReference>
<evidence type="ECO:0008006" key="9">
    <source>
        <dbReference type="Google" id="ProtNLM"/>
    </source>
</evidence>
<dbReference type="RefSeq" id="XP_013273058.1">
    <property type="nucleotide sequence ID" value="XM_013417604.1"/>
</dbReference>
<dbReference type="HOGENOM" id="CLU_071330_3_0_1"/>
<comment type="similarity">
    <text evidence="2">Belongs to the FMP52 family.</text>
</comment>
<reference evidence="7 8" key="1">
    <citation type="submission" date="2015-01" db="EMBL/GenBank/DDBJ databases">
        <title>The Genome Sequence of Rhinocladiella mackenzie CBS 650.93.</title>
        <authorList>
            <consortium name="The Broad Institute Genomics Platform"/>
            <person name="Cuomo C."/>
            <person name="de Hoog S."/>
            <person name="Gorbushina A."/>
            <person name="Stielow B."/>
            <person name="Teixiera M."/>
            <person name="Abouelleil A."/>
            <person name="Chapman S.B."/>
            <person name="Priest M."/>
            <person name="Young S.K."/>
            <person name="Wortman J."/>
            <person name="Nusbaum C."/>
            <person name="Birren B."/>
        </authorList>
    </citation>
    <scope>NUCLEOTIDE SEQUENCE [LARGE SCALE GENOMIC DNA]</scope>
    <source>
        <strain evidence="7 8">CBS 650.93</strain>
    </source>
</reference>
<proteinExistence type="inferred from homology"/>
<keyword evidence="3" id="KW-1000">Mitochondrion outer membrane</keyword>
<evidence type="ECO:0000313" key="7">
    <source>
        <dbReference type="EMBL" id="KIX05922.1"/>
    </source>
</evidence>
<keyword evidence="5" id="KW-0496">Mitochondrion</keyword>
<dbReference type="PANTHER" id="PTHR14097">
    <property type="entry name" value="OXIDOREDUCTASE HTATIP2"/>
    <property type="match status" value="1"/>
</dbReference>
<dbReference type="SUPFAM" id="SSF51735">
    <property type="entry name" value="NAD(P)-binding Rossmann-fold domains"/>
    <property type="match status" value="1"/>
</dbReference>
<dbReference type="FunFam" id="3.40.50.720:FF:000366">
    <property type="entry name" value="Protein FMP52, mitochondrial"/>
    <property type="match status" value="1"/>
</dbReference>
<dbReference type="STRING" id="1442369.A0A0D2FV00"/>
<dbReference type="OrthoDB" id="430436at2759"/>
<dbReference type="GO" id="GO:0005741">
    <property type="term" value="C:mitochondrial outer membrane"/>
    <property type="evidence" value="ECO:0007669"/>
    <property type="project" value="UniProtKB-SubCell"/>
</dbReference>
<keyword evidence="6" id="KW-0472">Membrane</keyword>
<dbReference type="EMBL" id="KN847477">
    <property type="protein sequence ID" value="KIX05922.1"/>
    <property type="molecule type" value="Genomic_DNA"/>
</dbReference>
<dbReference type="GeneID" id="25291967"/>
<dbReference type="Proteomes" id="UP000053617">
    <property type="component" value="Unassembled WGS sequence"/>
</dbReference>